<dbReference type="GeneID" id="34222208"/>
<dbReference type="RefSeq" id="WP_051747961.1">
    <property type="nucleotide sequence ID" value="NZ_CP008876.1"/>
</dbReference>
<feature type="transmembrane region" description="Helical" evidence="1">
    <location>
        <begin position="28"/>
        <end position="49"/>
    </location>
</feature>
<name>A0A075LH84_9BACI</name>
<dbReference type="AlphaFoldDB" id="A0A075LH84"/>
<evidence type="ECO:0000256" key="1">
    <source>
        <dbReference type="SAM" id="Phobius"/>
    </source>
</evidence>
<dbReference type="OrthoDB" id="2878538at2"/>
<proteinExistence type="predicted"/>
<keyword evidence="1" id="KW-0472">Membrane</keyword>
<gene>
    <name evidence="2" type="ORF">GZ22_02340</name>
</gene>
<accession>A0A075LH84</accession>
<dbReference type="Proteomes" id="UP000027980">
    <property type="component" value="Chromosome"/>
</dbReference>
<sequence>MGRNNKRRHLQSSAQLKREVATSKRIRIIFGFIMVMSTFVILGVSSMVLRTFFASSLYHAFIYDWIGTALLYLAALTLIAFFVYTSLVITIKIHRKSAKDRYFILV</sequence>
<protein>
    <submittedName>
        <fullName evidence="2">Uncharacterized protein</fullName>
    </submittedName>
</protein>
<evidence type="ECO:0000313" key="2">
    <source>
        <dbReference type="EMBL" id="AIF65601.1"/>
    </source>
</evidence>
<dbReference type="KEGG" id="tap:GZ22_02340"/>
<dbReference type="EMBL" id="CP008876">
    <property type="protein sequence ID" value="AIF65601.1"/>
    <property type="molecule type" value="Genomic_DNA"/>
</dbReference>
<keyword evidence="1" id="KW-0812">Transmembrane</keyword>
<dbReference type="HOGENOM" id="CLU_2221946_0_0_9"/>
<keyword evidence="1" id="KW-1133">Transmembrane helix</keyword>
<evidence type="ECO:0000313" key="3">
    <source>
        <dbReference type="Proteomes" id="UP000027980"/>
    </source>
</evidence>
<organism evidence="2 3">
    <name type="scientific">Terribacillus saccharophilus</name>
    <dbReference type="NCBI Taxonomy" id="361277"/>
    <lineage>
        <taxon>Bacteria</taxon>
        <taxon>Bacillati</taxon>
        <taxon>Bacillota</taxon>
        <taxon>Bacilli</taxon>
        <taxon>Bacillales</taxon>
        <taxon>Bacillaceae</taxon>
        <taxon>Terribacillus</taxon>
    </lineage>
</organism>
<reference evidence="2 3" key="1">
    <citation type="submission" date="2014-07" db="EMBL/GenBank/DDBJ databases">
        <title>Complete genome sequence of a moderately halophilic bacterium Terribacillus aidingensis MP602, isolated from Cryptomeria fortunei in Tianmu mountain in China.</title>
        <authorList>
            <person name="Wang Y."/>
            <person name="Lu P."/>
            <person name="Zhang L."/>
        </authorList>
    </citation>
    <scope>NUCLEOTIDE SEQUENCE [LARGE SCALE GENOMIC DNA]</scope>
    <source>
        <strain evidence="2 3">MP602</strain>
    </source>
</reference>
<feature type="transmembrane region" description="Helical" evidence="1">
    <location>
        <begin position="69"/>
        <end position="91"/>
    </location>
</feature>